<sequence>MLIDRYFRKSRAPNVERMYEGMCEENFRSLIREELQCLSTLERDQKLRECFVNRTNTLRDEDPANPPKSDSYSSYECLITQIYVDCLLERQDKSCKEAIKKPNGSGRYFVRKTFRKKLTKNFPYGDIIQIEHHIVTQLPHLEMAMLSMLAARNGSQCVLQTIPKKRPAPAGKL</sequence>
<protein>
    <submittedName>
        <fullName evidence="1">Uncharacterized protein</fullName>
    </submittedName>
</protein>
<evidence type="ECO:0000313" key="1">
    <source>
        <dbReference type="EMBL" id="VDK64048.1"/>
    </source>
</evidence>
<proteinExistence type="predicted"/>
<keyword evidence="2" id="KW-1185">Reference proteome</keyword>
<dbReference type="EMBL" id="UYRV01017981">
    <property type="protein sequence ID" value="VDK64048.1"/>
    <property type="molecule type" value="Genomic_DNA"/>
</dbReference>
<dbReference type="AlphaFoldDB" id="A0A3P6TDS8"/>
<dbReference type="Proteomes" id="UP000271889">
    <property type="component" value="Unassembled WGS sequence"/>
</dbReference>
<evidence type="ECO:0000313" key="2">
    <source>
        <dbReference type="Proteomes" id="UP000271889"/>
    </source>
</evidence>
<gene>
    <name evidence="1" type="ORF">CGOC_LOCUS5799</name>
</gene>
<name>A0A3P6TDS8_CYLGO</name>
<accession>A0A3P6TDS8</accession>
<organism evidence="1 2">
    <name type="scientific">Cylicostephanus goldi</name>
    <name type="common">Nematode worm</name>
    <dbReference type="NCBI Taxonomy" id="71465"/>
    <lineage>
        <taxon>Eukaryota</taxon>
        <taxon>Metazoa</taxon>
        <taxon>Ecdysozoa</taxon>
        <taxon>Nematoda</taxon>
        <taxon>Chromadorea</taxon>
        <taxon>Rhabditida</taxon>
        <taxon>Rhabditina</taxon>
        <taxon>Rhabditomorpha</taxon>
        <taxon>Strongyloidea</taxon>
        <taxon>Strongylidae</taxon>
        <taxon>Cylicostephanus</taxon>
    </lineage>
</organism>
<reference evidence="1 2" key="1">
    <citation type="submission" date="2018-11" db="EMBL/GenBank/DDBJ databases">
        <authorList>
            <consortium name="Pathogen Informatics"/>
        </authorList>
    </citation>
    <scope>NUCLEOTIDE SEQUENCE [LARGE SCALE GENOMIC DNA]</scope>
</reference>